<dbReference type="EMBL" id="VICG01000015">
    <property type="protein sequence ID" value="KAA8564431.1"/>
    <property type="molecule type" value="Genomic_DNA"/>
</dbReference>
<sequence length="102" mass="11658">MSGSTFTNADADLEGRAKIQLLITEYLYNKPGFWCLELLELPRVIVTVTVTVTVTVIVILEVYWVFRDKDSKEVEATWNTVTSYLKTFVRKCSMHGLCQCIC</sequence>
<keyword evidence="1" id="KW-0472">Membrane</keyword>
<keyword evidence="3" id="KW-1185">Reference proteome</keyword>
<keyword evidence="1" id="KW-1133">Transmembrane helix</keyword>
<dbReference type="Proteomes" id="UP000322873">
    <property type="component" value="Unassembled WGS sequence"/>
</dbReference>
<evidence type="ECO:0000256" key="1">
    <source>
        <dbReference type="SAM" id="Phobius"/>
    </source>
</evidence>
<keyword evidence="1" id="KW-0812">Transmembrane</keyword>
<evidence type="ECO:0000313" key="2">
    <source>
        <dbReference type="EMBL" id="KAA8564431.1"/>
    </source>
</evidence>
<dbReference type="AlphaFoldDB" id="A0A5M9J5V3"/>
<protein>
    <submittedName>
        <fullName evidence="2">Uncharacterized protein</fullName>
    </submittedName>
</protein>
<organism evidence="2 3">
    <name type="scientific">Monilinia fructicola</name>
    <name type="common">Brown rot fungus</name>
    <name type="synonym">Ciboria fructicola</name>
    <dbReference type="NCBI Taxonomy" id="38448"/>
    <lineage>
        <taxon>Eukaryota</taxon>
        <taxon>Fungi</taxon>
        <taxon>Dikarya</taxon>
        <taxon>Ascomycota</taxon>
        <taxon>Pezizomycotina</taxon>
        <taxon>Leotiomycetes</taxon>
        <taxon>Helotiales</taxon>
        <taxon>Sclerotiniaceae</taxon>
        <taxon>Monilinia</taxon>
    </lineage>
</organism>
<feature type="transmembrane region" description="Helical" evidence="1">
    <location>
        <begin position="44"/>
        <end position="66"/>
    </location>
</feature>
<evidence type="ECO:0000313" key="3">
    <source>
        <dbReference type="Proteomes" id="UP000322873"/>
    </source>
</evidence>
<gene>
    <name evidence="2" type="ORF">EYC84_011368</name>
</gene>
<accession>A0A5M9J5V3</accession>
<comment type="caution">
    <text evidence="2">The sequence shown here is derived from an EMBL/GenBank/DDBJ whole genome shotgun (WGS) entry which is preliminary data.</text>
</comment>
<name>A0A5M9J5V3_MONFR</name>
<reference evidence="2 3" key="1">
    <citation type="submission" date="2019-06" db="EMBL/GenBank/DDBJ databases">
        <title>Genome Sequence of the Brown Rot Fungal Pathogen Monilinia fructicola.</title>
        <authorList>
            <person name="De Miccolis Angelini R.M."/>
            <person name="Landi L."/>
            <person name="Abate D."/>
            <person name="Pollastro S."/>
            <person name="Romanazzi G."/>
            <person name="Faretra F."/>
        </authorList>
    </citation>
    <scope>NUCLEOTIDE SEQUENCE [LARGE SCALE GENOMIC DNA]</scope>
    <source>
        <strain evidence="2 3">Mfrc123</strain>
    </source>
</reference>
<proteinExistence type="predicted"/>